<dbReference type="Pfam" id="PF11667">
    <property type="entry name" value="DUF3267"/>
    <property type="match status" value="1"/>
</dbReference>
<feature type="transmembrane region" description="Helical" evidence="1">
    <location>
        <begin position="87"/>
        <end position="110"/>
    </location>
</feature>
<sequence length="336" mass="34306">MESITGKLSVSSATDTPFASLTRGKSVSAATPNGTAIDGASLEPIETVRLTRSVAVGLVLVSVVGFFASAYAFGVVLAAIHGATLEPIVLSIGMLSYGGPALLAAIGLGVLSVAAHELVHGLFMARYGDSPSYGIGVSVVFPYAYARGGAASYGRNQLLVVLLAPLVIGTTAGLVVMAIHPSPIWLVPLAVNAAGSVGDLWMALALWRYPSDVRVGDHPRADARGFAIYPPAGPGESERVPVKRLPGREFLSRTVVGAAATAVALASILAGLVFRSLAVGTGTVVVDLGGWTLLRHEMYTGVVVLEIGARYLAAVTVGGGLAWALADAVRNGLAKP</sequence>
<keyword evidence="1" id="KW-1133">Transmembrane helix</keyword>
<dbReference type="EMBL" id="AOIB01000013">
    <property type="protein sequence ID" value="ELY60091.1"/>
    <property type="molecule type" value="Genomic_DNA"/>
</dbReference>
<dbReference type="AlphaFoldDB" id="L9XFC6"/>
<reference evidence="2 3" key="1">
    <citation type="journal article" date="2014" name="PLoS Genet.">
        <title>Phylogenetically driven sequencing of extremely halophilic archaea reveals strategies for static and dynamic osmo-response.</title>
        <authorList>
            <person name="Becker E.A."/>
            <person name="Seitzer P.M."/>
            <person name="Tritt A."/>
            <person name="Larsen D."/>
            <person name="Krusor M."/>
            <person name="Yao A.I."/>
            <person name="Wu D."/>
            <person name="Madern D."/>
            <person name="Eisen J.A."/>
            <person name="Darling A.E."/>
            <person name="Facciotti M.T."/>
        </authorList>
    </citation>
    <scope>NUCLEOTIDE SEQUENCE [LARGE SCALE GENOMIC DNA]</scope>
    <source>
        <strain evidence="2 3">DSM 10524</strain>
    </source>
</reference>
<evidence type="ECO:0000313" key="2">
    <source>
        <dbReference type="EMBL" id="ELY60091.1"/>
    </source>
</evidence>
<keyword evidence="3" id="KW-1185">Reference proteome</keyword>
<gene>
    <name evidence="2" type="ORF">C491_02285</name>
</gene>
<evidence type="ECO:0008006" key="4">
    <source>
        <dbReference type="Google" id="ProtNLM"/>
    </source>
</evidence>
<dbReference type="InterPro" id="IPR021683">
    <property type="entry name" value="DUF3267"/>
</dbReference>
<feature type="transmembrane region" description="Helical" evidence="1">
    <location>
        <begin position="185"/>
        <end position="207"/>
    </location>
</feature>
<accession>L9XFC6</accession>
<comment type="caution">
    <text evidence="2">The sequence shown here is derived from an EMBL/GenBank/DDBJ whole genome shotgun (WGS) entry which is preliminary data.</text>
</comment>
<dbReference type="Proteomes" id="UP000011688">
    <property type="component" value="Unassembled WGS sequence"/>
</dbReference>
<evidence type="ECO:0000256" key="1">
    <source>
        <dbReference type="SAM" id="Phobius"/>
    </source>
</evidence>
<feature type="transmembrane region" description="Helical" evidence="1">
    <location>
        <begin position="298"/>
        <end position="326"/>
    </location>
</feature>
<organism evidence="2 3">
    <name type="scientific">Natronococcus amylolyticus DSM 10524</name>
    <dbReference type="NCBI Taxonomy" id="1227497"/>
    <lineage>
        <taxon>Archaea</taxon>
        <taxon>Methanobacteriati</taxon>
        <taxon>Methanobacteriota</taxon>
        <taxon>Stenosarchaea group</taxon>
        <taxon>Halobacteria</taxon>
        <taxon>Halobacteriales</taxon>
        <taxon>Natrialbaceae</taxon>
        <taxon>Natronococcus</taxon>
    </lineage>
</organism>
<keyword evidence="1" id="KW-0812">Transmembrane</keyword>
<feature type="transmembrane region" description="Helical" evidence="1">
    <location>
        <begin position="54"/>
        <end position="80"/>
    </location>
</feature>
<feature type="transmembrane region" description="Helical" evidence="1">
    <location>
        <begin position="158"/>
        <end position="179"/>
    </location>
</feature>
<protein>
    <recommendedName>
        <fullName evidence="4">DUF3267 domain-containing protein</fullName>
    </recommendedName>
</protein>
<keyword evidence="1" id="KW-0472">Membrane</keyword>
<name>L9XFC6_9EURY</name>
<dbReference type="STRING" id="1227497.C491_02285"/>
<evidence type="ECO:0000313" key="3">
    <source>
        <dbReference type="Proteomes" id="UP000011688"/>
    </source>
</evidence>
<proteinExistence type="predicted"/>
<feature type="transmembrane region" description="Helical" evidence="1">
    <location>
        <begin position="254"/>
        <end position="278"/>
    </location>
</feature>
<dbReference type="eggNOG" id="arCOG05799">
    <property type="taxonomic scope" value="Archaea"/>
</dbReference>